<keyword evidence="3 5" id="KW-1133">Transmembrane helix</keyword>
<evidence type="ECO:0000256" key="2">
    <source>
        <dbReference type="ARBA" id="ARBA00022692"/>
    </source>
</evidence>
<feature type="transmembrane region" description="Helical" evidence="5">
    <location>
        <begin position="262"/>
        <end position="279"/>
    </location>
</feature>
<evidence type="ECO:0000256" key="3">
    <source>
        <dbReference type="ARBA" id="ARBA00022989"/>
    </source>
</evidence>
<feature type="domain" description="EamA" evidence="6">
    <location>
        <begin position="9"/>
        <end position="140"/>
    </location>
</feature>
<evidence type="ECO:0000259" key="6">
    <source>
        <dbReference type="Pfam" id="PF00892"/>
    </source>
</evidence>
<dbReference type="SUPFAM" id="SSF103481">
    <property type="entry name" value="Multidrug resistance efflux transporter EmrE"/>
    <property type="match status" value="2"/>
</dbReference>
<feature type="transmembrane region" description="Helical" evidence="5">
    <location>
        <begin position="236"/>
        <end position="256"/>
    </location>
</feature>
<feature type="transmembrane region" description="Helical" evidence="5">
    <location>
        <begin position="150"/>
        <end position="168"/>
    </location>
</feature>
<feature type="transmembrane region" description="Helical" evidence="5">
    <location>
        <begin position="180"/>
        <end position="202"/>
    </location>
</feature>
<feature type="domain" description="EamA" evidence="6">
    <location>
        <begin position="150"/>
        <end position="276"/>
    </location>
</feature>
<feature type="transmembrane region" description="Helical" evidence="5">
    <location>
        <begin position="126"/>
        <end position="144"/>
    </location>
</feature>
<dbReference type="AlphaFoldDB" id="A0A3B0SDD1"/>
<keyword evidence="2 5" id="KW-0812">Transmembrane</keyword>
<dbReference type="Gene3D" id="1.10.3730.20">
    <property type="match status" value="1"/>
</dbReference>
<dbReference type="Pfam" id="PF00892">
    <property type="entry name" value="EamA"/>
    <property type="match status" value="2"/>
</dbReference>
<dbReference type="InterPro" id="IPR000620">
    <property type="entry name" value="EamA_dom"/>
</dbReference>
<accession>A0A3B0SDD1</accession>
<dbReference type="EMBL" id="UOED01000080">
    <property type="protein sequence ID" value="VAV93015.1"/>
    <property type="molecule type" value="Genomic_DNA"/>
</dbReference>
<organism evidence="7">
    <name type="scientific">hydrothermal vent metagenome</name>
    <dbReference type="NCBI Taxonomy" id="652676"/>
    <lineage>
        <taxon>unclassified sequences</taxon>
        <taxon>metagenomes</taxon>
        <taxon>ecological metagenomes</taxon>
    </lineage>
</organism>
<gene>
    <name evidence="7" type="ORF">MNBD_ALPHA02-1225</name>
</gene>
<evidence type="ECO:0000313" key="7">
    <source>
        <dbReference type="EMBL" id="VAV93015.1"/>
    </source>
</evidence>
<feature type="transmembrane region" description="Helical" evidence="5">
    <location>
        <begin position="208"/>
        <end position="229"/>
    </location>
</feature>
<keyword evidence="4 5" id="KW-0472">Membrane</keyword>
<dbReference type="InterPro" id="IPR037185">
    <property type="entry name" value="EmrE-like"/>
</dbReference>
<feature type="transmembrane region" description="Helical" evidence="5">
    <location>
        <begin position="38"/>
        <end position="57"/>
    </location>
</feature>
<sequence length="294" mass="32351">MREKSPFLIASLYMMGYTIFYAALWACVRYLSGDIHPLVLVFFRTFFGLLTTLPILMRIKLPTFSSGLYPLYILRGVSNIASVAGSYFAIRLLPLADVVAFSYAAPIFATILAAFFLKEHIGRHRIVAILLAFGGVLILIRPGFQNLNEGMWIALGAAACFAVTLICVKTLTRYDSPSMVSLMGFVVALPVIFISALFYWQWPTGEQWAFLILMGFFAAASHLCLARALSRADLSAVMPIDFSRIIFAALMGITLFGDPLNGLTFLGGGVILASAAYAAHRERRNKITQSKMTS</sequence>
<dbReference type="PANTHER" id="PTHR22911:SF6">
    <property type="entry name" value="SOLUTE CARRIER FAMILY 35 MEMBER G1"/>
    <property type="match status" value="1"/>
</dbReference>
<feature type="transmembrane region" description="Helical" evidence="5">
    <location>
        <begin position="69"/>
        <end position="90"/>
    </location>
</feature>
<dbReference type="GO" id="GO:0016020">
    <property type="term" value="C:membrane"/>
    <property type="evidence" value="ECO:0007669"/>
    <property type="project" value="UniProtKB-SubCell"/>
</dbReference>
<evidence type="ECO:0000256" key="4">
    <source>
        <dbReference type="ARBA" id="ARBA00023136"/>
    </source>
</evidence>
<evidence type="ECO:0000256" key="5">
    <source>
        <dbReference type="SAM" id="Phobius"/>
    </source>
</evidence>
<name>A0A3B0SDD1_9ZZZZ</name>
<dbReference type="PANTHER" id="PTHR22911">
    <property type="entry name" value="ACYL-MALONYL CONDENSING ENZYME-RELATED"/>
    <property type="match status" value="1"/>
</dbReference>
<proteinExistence type="predicted"/>
<reference evidence="7" key="1">
    <citation type="submission" date="2018-06" db="EMBL/GenBank/DDBJ databases">
        <authorList>
            <person name="Zhirakovskaya E."/>
        </authorList>
    </citation>
    <scope>NUCLEOTIDE SEQUENCE</scope>
</reference>
<protein>
    <recommendedName>
        <fullName evidence="6">EamA domain-containing protein</fullName>
    </recommendedName>
</protein>
<comment type="subcellular location">
    <subcellularLocation>
        <location evidence="1">Membrane</location>
        <topology evidence="1">Multi-pass membrane protein</topology>
    </subcellularLocation>
</comment>
<feature type="transmembrane region" description="Helical" evidence="5">
    <location>
        <begin position="96"/>
        <end position="117"/>
    </location>
</feature>
<feature type="transmembrane region" description="Helical" evidence="5">
    <location>
        <begin position="12"/>
        <end position="32"/>
    </location>
</feature>
<evidence type="ECO:0000256" key="1">
    <source>
        <dbReference type="ARBA" id="ARBA00004141"/>
    </source>
</evidence>